<gene>
    <name evidence="1" type="ORF">K2173_006654</name>
</gene>
<accession>A0AAV8T5J3</accession>
<reference evidence="1 2" key="1">
    <citation type="submission" date="2021-09" db="EMBL/GenBank/DDBJ databases">
        <title>Genomic insights and catalytic innovation underlie evolution of tropane alkaloids biosynthesis.</title>
        <authorList>
            <person name="Wang Y.-J."/>
            <person name="Tian T."/>
            <person name="Huang J.-P."/>
            <person name="Huang S.-X."/>
        </authorList>
    </citation>
    <scope>NUCLEOTIDE SEQUENCE [LARGE SCALE GENOMIC DNA]</scope>
    <source>
        <strain evidence="1">KIB-2018</strain>
        <tissue evidence="1">Leaf</tissue>
    </source>
</reference>
<sequence length="249" mass="27218">MAQLVFSCHQALGGHVRVHRVELKSTRHLKTLDHRKSVNGISFKLESLVNGQAESSSKCVRPLLPLFSMEPPLLWSSEIHLPETVLMDTGNLADLGSNKYCPVTSGKFQSYEDSTSFSHGGISLNLVQDLNKLPHPNAALNDSHLGHDLGTGQEDAGQYNKTTAWNCEGKRRPYIDDAPDDGTTVNTLKKLKIKSYVSAAPTKEPMKENLFPSKNLDLPLSGIGNSRDYEGSGQGTLDLVDTGLYLTNT</sequence>
<evidence type="ECO:0000313" key="2">
    <source>
        <dbReference type="Proteomes" id="UP001159364"/>
    </source>
</evidence>
<dbReference type="Proteomes" id="UP001159364">
    <property type="component" value="Linkage Group LG06"/>
</dbReference>
<organism evidence="1 2">
    <name type="scientific">Erythroxylum novogranatense</name>
    <dbReference type="NCBI Taxonomy" id="1862640"/>
    <lineage>
        <taxon>Eukaryota</taxon>
        <taxon>Viridiplantae</taxon>
        <taxon>Streptophyta</taxon>
        <taxon>Embryophyta</taxon>
        <taxon>Tracheophyta</taxon>
        <taxon>Spermatophyta</taxon>
        <taxon>Magnoliopsida</taxon>
        <taxon>eudicotyledons</taxon>
        <taxon>Gunneridae</taxon>
        <taxon>Pentapetalae</taxon>
        <taxon>rosids</taxon>
        <taxon>fabids</taxon>
        <taxon>Malpighiales</taxon>
        <taxon>Erythroxylaceae</taxon>
        <taxon>Erythroxylum</taxon>
    </lineage>
</organism>
<proteinExistence type="predicted"/>
<keyword evidence="2" id="KW-1185">Reference proteome</keyword>
<dbReference type="AlphaFoldDB" id="A0AAV8T5J3"/>
<dbReference type="EMBL" id="JAIWQS010000006">
    <property type="protein sequence ID" value="KAJ8762052.1"/>
    <property type="molecule type" value="Genomic_DNA"/>
</dbReference>
<comment type="caution">
    <text evidence="1">The sequence shown here is derived from an EMBL/GenBank/DDBJ whole genome shotgun (WGS) entry which is preliminary data.</text>
</comment>
<name>A0AAV8T5J3_9ROSI</name>
<protein>
    <submittedName>
        <fullName evidence="1">Uncharacterized protein</fullName>
    </submittedName>
</protein>
<evidence type="ECO:0000313" key="1">
    <source>
        <dbReference type="EMBL" id="KAJ8762052.1"/>
    </source>
</evidence>